<dbReference type="Proteomes" id="UP001165460">
    <property type="component" value="Unassembled WGS sequence"/>
</dbReference>
<protein>
    <recommendedName>
        <fullName evidence="3">Glycosyl transferase</fullName>
    </recommendedName>
</protein>
<dbReference type="EMBL" id="JALGBH010000001">
    <property type="protein sequence ID" value="MCJ0741631.1"/>
    <property type="molecule type" value="Genomic_DNA"/>
</dbReference>
<dbReference type="SUPFAM" id="SSF53448">
    <property type="entry name" value="Nucleotide-diphospho-sugar transferases"/>
    <property type="match status" value="1"/>
</dbReference>
<organism evidence="1 2">
    <name type="scientific">Pedobacter montanisoli</name>
    <dbReference type="NCBI Taxonomy" id="2923277"/>
    <lineage>
        <taxon>Bacteria</taxon>
        <taxon>Pseudomonadati</taxon>
        <taxon>Bacteroidota</taxon>
        <taxon>Sphingobacteriia</taxon>
        <taxon>Sphingobacteriales</taxon>
        <taxon>Sphingobacteriaceae</taxon>
        <taxon>Pedobacter</taxon>
    </lineage>
</organism>
<comment type="caution">
    <text evidence="1">The sequence shown here is derived from an EMBL/GenBank/DDBJ whole genome shotgun (WGS) entry which is preliminary data.</text>
</comment>
<dbReference type="InterPro" id="IPR029044">
    <property type="entry name" value="Nucleotide-diphossugar_trans"/>
</dbReference>
<sequence length="311" mass="36789">MNPLKIIFTVCTNNYLAQANVLAKSVKKLAPDYTFYLFLADEFSPEIEYSKLENINFINWQDLPIDCEDLKKKFDVVELSTGIKASCFKYLFSKYEAEIVHYFDPDIRLFSSLNHLDAYFDQASILLTPHIFNPIKWQDGSPNENLFLRHGLYNLGYLGLKKSEAAAATLDWWEDRCLKMGFNNPKYGFFVDQLWMNYIPLFHPKETFIILDKGYNMGPWNLHERSLNSKNDSSFMVNGESNLVFYHFSSYNYKQHEISRHYRYTFASNPDVKPVYDIYQKEMIEAGVEKFELFKWAYTKKKSFLKKFLKK</sequence>
<evidence type="ECO:0000313" key="1">
    <source>
        <dbReference type="EMBL" id="MCJ0741631.1"/>
    </source>
</evidence>
<reference evidence="1" key="1">
    <citation type="submission" date="2022-03" db="EMBL/GenBank/DDBJ databases">
        <authorList>
            <person name="Woo C.Y."/>
        </authorList>
    </citation>
    <scope>NUCLEOTIDE SEQUENCE</scope>
    <source>
        <strain evidence="1">CYS-01</strain>
    </source>
</reference>
<gene>
    <name evidence="1" type="ORF">MMF97_02830</name>
</gene>
<dbReference type="RefSeq" id="WP_243358965.1">
    <property type="nucleotide sequence ID" value="NZ_JALGBH010000001.1"/>
</dbReference>
<evidence type="ECO:0000313" key="2">
    <source>
        <dbReference type="Proteomes" id="UP001165460"/>
    </source>
</evidence>
<name>A0ABS9ZSS2_9SPHI</name>
<dbReference type="Gene3D" id="3.90.550.10">
    <property type="entry name" value="Spore Coat Polysaccharide Biosynthesis Protein SpsA, Chain A"/>
    <property type="match status" value="1"/>
</dbReference>
<keyword evidence="2" id="KW-1185">Reference proteome</keyword>
<accession>A0ABS9ZSS2</accession>
<proteinExistence type="predicted"/>
<evidence type="ECO:0008006" key="3">
    <source>
        <dbReference type="Google" id="ProtNLM"/>
    </source>
</evidence>